<accession>A0A0A9F4B6</accession>
<name>A0A0A9F4B6_ARUDO</name>
<sequence>MRACSSWSRCFWPDVLSRTIKISGRLLWLYSIGEFAASREASSQNGINIILGFHVFSPFFEFSFL</sequence>
<proteinExistence type="predicted"/>
<protein>
    <submittedName>
        <fullName evidence="1">Uncharacterized protein</fullName>
    </submittedName>
</protein>
<evidence type="ECO:0000313" key="1">
    <source>
        <dbReference type="EMBL" id="JAE06049.1"/>
    </source>
</evidence>
<reference evidence="1" key="2">
    <citation type="journal article" date="2015" name="Data Brief">
        <title>Shoot transcriptome of the giant reed, Arundo donax.</title>
        <authorList>
            <person name="Barrero R.A."/>
            <person name="Guerrero F.D."/>
            <person name="Moolhuijzen P."/>
            <person name="Goolsby J.A."/>
            <person name="Tidwell J."/>
            <person name="Bellgard S.E."/>
            <person name="Bellgard M.I."/>
        </authorList>
    </citation>
    <scope>NUCLEOTIDE SEQUENCE</scope>
    <source>
        <tissue evidence="1">Shoot tissue taken approximately 20 cm above the soil surface</tissue>
    </source>
</reference>
<reference evidence="1" key="1">
    <citation type="submission" date="2014-09" db="EMBL/GenBank/DDBJ databases">
        <authorList>
            <person name="Magalhaes I.L.F."/>
            <person name="Oliveira U."/>
            <person name="Santos F.R."/>
            <person name="Vidigal T.H.D.A."/>
            <person name="Brescovit A.D."/>
            <person name="Santos A.J."/>
        </authorList>
    </citation>
    <scope>NUCLEOTIDE SEQUENCE</scope>
    <source>
        <tissue evidence="1">Shoot tissue taken approximately 20 cm above the soil surface</tissue>
    </source>
</reference>
<dbReference type="AlphaFoldDB" id="A0A0A9F4B6"/>
<dbReference type="EMBL" id="GBRH01191847">
    <property type="protein sequence ID" value="JAE06049.1"/>
    <property type="molecule type" value="Transcribed_RNA"/>
</dbReference>
<organism evidence="1">
    <name type="scientific">Arundo donax</name>
    <name type="common">Giant reed</name>
    <name type="synonym">Donax arundinaceus</name>
    <dbReference type="NCBI Taxonomy" id="35708"/>
    <lineage>
        <taxon>Eukaryota</taxon>
        <taxon>Viridiplantae</taxon>
        <taxon>Streptophyta</taxon>
        <taxon>Embryophyta</taxon>
        <taxon>Tracheophyta</taxon>
        <taxon>Spermatophyta</taxon>
        <taxon>Magnoliopsida</taxon>
        <taxon>Liliopsida</taxon>
        <taxon>Poales</taxon>
        <taxon>Poaceae</taxon>
        <taxon>PACMAD clade</taxon>
        <taxon>Arundinoideae</taxon>
        <taxon>Arundineae</taxon>
        <taxon>Arundo</taxon>
    </lineage>
</organism>